<dbReference type="PANTHER" id="PTHR10359">
    <property type="entry name" value="A/G-SPECIFIC ADENINE GLYCOSYLASE/ENDONUCLEASE III"/>
    <property type="match status" value="1"/>
</dbReference>
<dbReference type="KEGG" id="tal:Thal_0371"/>
<dbReference type="CDD" id="cd00056">
    <property type="entry name" value="ENDO3c"/>
    <property type="match status" value="1"/>
</dbReference>
<dbReference type="EMBL" id="CP001931">
    <property type="protein sequence ID" value="ADC89006.1"/>
    <property type="molecule type" value="Genomic_DNA"/>
</dbReference>
<keyword evidence="6" id="KW-0408">Iron</keyword>
<evidence type="ECO:0000256" key="3">
    <source>
        <dbReference type="ARBA" id="ARBA00022723"/>
    </source>
</evidence>
<keyword evidence="3" id="KW-0479">Metal-binding</keyword>
<evidence type="ECO:0000256" key="7">
    <source>
        <dbReference type="ARBA" id="ARBA00023014"/>
    </source>
</evidence>
<dbReference type="GO" id="GO:0051539">
    <property type="term" value="F:4 iron, 4 sulfur cluster binding"/>
    <property type="evidence" value="ECO:0007669"/>
    <property type="project" value="UniProtKB-KW"/>
</dbReference>
<dbReference type="PIRSF" id="PIRSF001435">
    <property type="entry name" value="Nth"/>
    <property type="match status" value="1"/>
</dbReference>
<keyword evidence="8" id="KW-0234">DNA repair</keyword>
<dbReference type="InterPro" id="IPR011257">
    <property type="entry name" value="DNA_glycosylase"/>
</dbReference>
<protein>
    <submittedName>
        <fullName evidence="11">HhH-GPD family protein</fullName>
    </submittedName>
</protein>
<keyword evidence="2" id="KW-0004">4Fe-4S</keyword>
<dbReference type="GO" id="GO:0019104">
    <property type="term" value="F:DNA N-glycosylase activity"/>
    <property type="evidence" value="ECO:0007669"/>
    <property type="project" value="UniProtKB-ARBA"/>
</dbReference>
<accession>D3SPB9</accession>
<reference evidence="12" key="1">
    <citation type="journal article" date="2010" name="Stand. Genomic Sci.">
        <title>Complete genome sequence of Thermocrinis albus type strain (HI 11/12T).</title>
        <authorList>
            <person name="Wirth R."/>
            <person name="Sikorski J."/>
            <person name="Brambilla E."/>
            <person name="Misra M."/>
            <person name="Lapidus A."/>
            <person name="Copeland A."/>
            <person name="Nolan M."/>
            <person name="Lucas S."/>
            <person name="Chen F."/>
            <person name="Tice H."/>
            <person name="Cheng J.F."/>
            <person name="Han C."/>
            <person name="Detter J.C."/>
            <person name="Tapia R."/>
            <person name="Bruce D."/>
            <person name="Goodwin L."/>
            <person name="Pitluck S."/>
            <person name="Pati A."/>
            <person name="Anderson I."/>
            <person name="Ivanova N."/>
            <person name="Mavromatis K."/>
            <person name="Mikhailova N."/>
            <person name="Chen A."/>
            <person name="Palaniappan K."/>
            <person name="Bilek Y."/>
            <person name="Hader T."/>
            <person name="Land M."/>
            <person name="Hauser L."/>
            <person name="Chang Y.J."/>
            <person name="Jeffries C.D."/>
            <person name="Tindall B.J."/>
            <person name="Rohde M."/>
            <person name="Goker M."/>
            <person name="Bristow J."/>
            <person name="Eisen J.A."/>
            <person name="Markowitz V."/>
            <person name="Hugenholtz P."/>
            <person name="Kyrpides N.C."/>
            <person name="Klenk H.P."/>
        </authorList>
    </citation>
    <scope>NUCLEOTIDE SEQUENCE [LARGE SCALE GENOMIC DNA]</scope>
    <source>
        <strain evidence="12">DSM 14484 / JCM 11386 / HI 11/12</strain>
    </source>
</reference>
<evidence type="ECO:0000256" key="4">
    <source>
        <dbReference type="ARBA" id="ARBA00022763"/>
    </source>
</evidence>
<dbReference type="HOGENOM" id="CLU_012862_6_0_0"/>
<dbReference type="InterPro" id="IPR003265">
    <property type="entry name" value="HhH-GPD_domain"/>
</dbReference>
<keyword evidence="9" id="KW-0326">Glycosidase</keyword>
<gene>
    <name evidence="11" type="ordered locus">Thal_0371</name>
</gene>
<organism evidence="11 12">
    <name type="scientific">Thermocrinis albus (strain DSM 14484 / JCM 11386 / HI 11/12)</name>
    <dbReference type="NCBI Taxonomy" id="638303"/>
    <lineage>
        <taxon>Bacteria</taxon>
        <taxon>Pseudomonadati</taxon>
        <taxon>Aquificota</taxon>
        <taxon>Aquificia</taxon>
        <taxon>Aquificales</taxon>
        <taxon>Aquificaceae</taxon>
        <taxon>Thermocrinis</taxon>
    </lineage>
</organism>
<evidence type="ECO:0000313" key="11">
    <source>
        <dbReference type="EMBL" id="ADC89006.1"/>
    </source>
</evidence>
<dbReference type="Proteomes" id="UP000002043">
    <property type="component" value="Chromosome"/>
</dbReference>
<evidence type="ECO:0000256" key="5">
    <source>
        <dbReference type="ARBA" id="ARBA00022801"/>
    </source>
</evidence>
<dbReference type="GO" id="GO:0046872">
    <property type="term" value="F:metal ion binding"/>
    <property type="evidence" value="ECO:0007669"/>
    <property type="project" value="UniProtKB-KW"/>
</dbReference>
<comment type="similarity">
    <text evidence="1">Belongs to the Nth/MutY family.</text>
</comment>
<keyword evidence="4" id="KW-0227">DNA damage</keyword>
<dbReference type="Gene3D" id="1.10.1670.10">
    <property type="entry name" value="Helix-hairpin-Helix base-excision DNA repair enzymes (C-terminal)"/>
    <property type="match status" value="1"/>
</dbReference>
<dbReference type="SMART" id="SM00478">
    <property type="entry name" value="ENDO3c"/>
    <property type="match status" value="1"/>
</dbReference>
<keyword evidence="12" id="KW-1185">Reference proteome</keyword>
<dbReference type="InterPro" id="IPR023170">
    <property type="entry name" value="HhH_base_excis_C"/>
</dbReference>
<dbReference type="InterPro" id="IPR000445">
    <property type="entry name" value="HhH_motif"/>
</dbReference>
<dbReference type="Gene3D" id="1.10.340.30">
    <property type="entry name" value="Hypothetical protein, domain 2"/>
    <property type="match status" value="1"/>
</dbReference>
<dbReference type="RefSeq" id="WP_012991413.1">
    <property type="nucleotide sequence ID" value="NC_013894.1"/>
</dbReference>
<dbReference type="Pfam" id="PF00633">
    <property type="entry name" value="HHH"/>
    <property type="match status" value="1"/>
</dbReference>
<keyword evidence="7" id="KW-0411">Iron-sulfur</keyword>
<sequence length="217" mass="25073">MKLNPSLMGLYQLLLDTYGPQNWWPVDHLYHREHKTDPKDEIIIGAVLTQNTLWSRVEIALDRLKRMGELSLNFVRKCPSEILEEIVKPVGFYRQKVRTLKALAELLEKVREPNYEDLIKLKGIGPETACVILLYAFHQPTFVIDKYTLRILQRLYGLKLTPKKAKKFMEEHLPKDVGIYKEYHALLDQHAKKFCKSTPLCGGCPAATYCLSANPSF</sequence>
<dbReference type="GO" id="GO:0003677">
    <property type="term" value="F:DNA binding"/>
    <property type="evidence" value="ECO:0007669"/>
    <property type="project" value="InterPro"/>
</dbReference>
<evidence type="ECO:0000256" key="6">
    <source>
        <dbReference type="ARBA" id="ARBA00023004"/>
    </source>
</evidence>
<evidence type="ECO:0000259" key="10">
    <source>
        <dbReference type="SMART" id="SM00478"/>
    </source>
</evidence>
<dbReference type="STRING" id="638303.Thal_0371"/>
<name>D3SPB9_THEAH</name>
<evidence type="ECO:0000256" key="2">
    <source>
        <dbReference type="ARBA" id="ARBA00022485"/>
    </source>
</evidence>
<evidence type="ECO:0000256" key="8">
    <source>
        <dbReference type="ARBA" id="ARBA00023204"/>
    </source>
</evidence>
<dbReference type="GO" id="GO:0006284">
    <property type="term" value="P:base-excision repair"/>
    <property type="evidence" value="ECO:0007669"/>
    <property type="project" value="InterPro"/>
</dbReference>
<dbReference type="eggNOG" id="COG2231">
    <property type="taxonomic scope" value="Bacteria"/>
</dbReference>
<dbReference type="AlphaFoldDB" id="D3SPB9"/>
<keyword evidence="5" id="KW-0378">Hydrolase</keyword>
<feature type="domain" description="HhH-GPD" evidence="10">
    <location>
        <begin position="48"/>
        <end position="193"/>
    </location>
</feature>
<evidence type="ECO:0000313" key="12">
    <source>
        <dbReference type="Proteomes" id="UP000002043"/>
    </source>
</evidence>
<proteinExistence type="inferred from homology"/>
<dbReference type="SUPFAM" id="SSF48150">
    <property type="entry name" value="DNA-glycosylase"/>
    <property type="match status" value="1"/>
</dbReference>
<evidence type="ECO:0000256" key="1">
    <source>
        <dbReference type="ARBA" id="ARBA00008343"/>
    </source>
</evidence>
<dbReference type="PANTHER" id="PTHR10359:SF19">
    <property type="entry name" value="DNA REPAIR GLYCOSYLASE MJ1434-RELATED"/>
    <property type="match status" value="1"/>
</dbReference>
<dbReference type="Pfam" id="PF00730">
    <property type="entry name" value="HhH-GPD"/>
    <property type="match status" value="1"/>
</dbReference>
<dbReference type="OrthoDB" id="9802365at2"/>
<evidence type="ECO:0000256" key="9">
    <source>
        <dbReference type="ARBA" id="ARBA00023295"/>
    </source>
</evidence>